<dbReference type="FunFam" id="3.40.50.300:FF:001498">
    <property type="entry name" value="ATP-dependent DNA helicase"/>
    <property type="match status" value="1"/>
</dbReference>
<sequence>MKDLDFNTQFTHAYDILENSSKNVFVTGKAGTGKSTLLEYFRAHTLKNVAVLAPTGVAAINVKGQTIHSFFCFKPDVTPDTVPFIQIRKSKRNLYQKINAVVIDEISMVRADLFDCIDVFLRIHGPDKDLPFGGVQMIFFGDLFQLPPVVTRHEEDMFCKKEGKDGFYATPYFFSARAFNDLELTYVELLEVYRQKDEYFVKLLNVIRNNRMKEDHLKLLNQRWVRYVDIDDEDYYIHLTTTNAMADKINQQQLRNLDGNVMTFEGDVLGDFRERDLPTKQSLDLKEGAQVMMLNNDQAGRWVNGSIGKIVSLQGNCDSRKAIQVELVEGGVVVDVKPFTWEMFRFYYNEDAQILDSESVGEFMQYPLRLAWAVTIHKSQGKTFSKVVLDLGSGAFAHGQLYVALSRCVDFEGLVLKRPVQQRDVILDKAVVEFMNLRKN</sequence>
<dbReference type="SUPFAM" id="SSF52540">
    <property type="entry name" value="P-loop containing nucleoside triphosphate hydrolases"/>
    <property type="match status" value="2"/>
</dbReference>
<dbReference type="CDD" id="cd18809">
    <property type="entry name" value="SF1_C_RecD"/>
    <property type="match status" value="1"/>
</dbReference>
<dbReference type="AlphaFoldDB" id="A0A3B1DJT6"/>
<dbReference type="PANTHER" id="PTHR47642">
    <property type="entry name" value="ATP-DEPENDENT DNA HELICASE"/>
    <property type="match status" value="1"/>
</dbReference>
<dbReference type="Gene3D" id="2.30.30.940">
    <property type="match status" value="1"/>
</dbReference>
<dbReference type="GO" id="GO:0000723">
    <property type="term" value="P:telomere maintenance"/>
    <property type="evidence" value="ECO:0007669"/>
    <property type="project" value="InterPro"/>
</dbReference>
<organism evidence="2">
    <name type="scientific">hydrothermal vent metagenome</name>
    <dbReference type="NCBI Taxonomy" id="652676"/>
    <lineage>
        <taxon>unclassified sequences</taxon>
        <taxon>metagenomes</taxon>
        <taxon>ecological metagenomes</taxon>
    </lineage>
</organism>
<dbReference type="Gene3D" id="3.40.50.300">
    <property type="entry name" value="P-loop containing nucleotide triphosphate hydrolases"/>
    <property type="match status" value="2"/>
</dbReference>
<dbReference type="Pfam" id="PF05970">
    <property type="entry name" value="PIF1"/>
    <property type="match status" value="1"/>
</dbReference>
<proteinExistence type="predicted"/>
<dbReference type="GO" id="GO:0003678">
    <property type="term" value="F:DNA helicase activity"/>
    <property type="evidence" value="ECO:0007669"/>
    <property type="project" value="InterPro"/>
</dbReference>
<keyword evidence="2" id="KW-0547">Nucleotide-binding</keyword>
<dbReference type="PANTHER" id="PTHR47642:SF5">
    <property type="entry name" value="ATP-DEPENDENT DNA HELICASE"/>
    <property type="match status" value="1"/>
</dbReference>
<dbReference type="GO" id="GO:0006281">
    <property type="term" value="P:DNA repair"/>
    <property type="evidence" value="ECO:0007669"/>
    <property type="project" value="InterPro"/>
</dbReference>
<dbReference type="InterPro" id="IPR027417">
    <property type="entry name" value="P-loop_NTPase"/>
</dbReference>
<reference evidence="2" key="1">
    <citation type="submission" date="2018-06" db="EMBL/GenBank/DDBJ databases">
        <authorList>
            <person name="Zhirakovskaya E."/>
        </authorList>
    </citation>
    <scope>NUCLEOTIDE SEQUENCE</scope>
</reference>
<protein>
    <submittedName>
        <fullName evidence="2">DNA repair and recombination protein, putative helicase</fullName>
    </submittedName>
</protein>
<keyword evidence="2" id="KW-0347">Helicase</keyword>
<dbReference type="InterPro" id="IPR051055">
    <property type="entry name" value="PIF1_helicase"/>
</dbReference>
<evidence type="ECO:0000313" key="2">
    <source>
        <dbReference type="EMBL" id="VAX37033.1"/>
    </source>
</evidence>
<evidence type="ECO:0000259" key="1">
    <source>
        <dbReference type="Pfam" id="PF05970"/>
    </source>
</evidence>
<name>A0A3B1DJT6_9ZZZZ</name>
<feature type="domain" description="DNA helicase Pif1-like DEAD-box helicase" evidence="1">
    <location>
        <begin position="16"/>
        <end position="156"/>
    </location>
</feature>
<dbReference type="EMBL" id="UOGJ01000116">
    <property type="protein sequence ID" value="VAX37033.1"/>
    <property type="molecule type" value="Genomic_DNA"/>
</dbReference>
<gene>
    <name evidence="2" type="ORF">MNBD_UNCLBAC01-1559</name>
</gene>
<accession>A0A3B1DJT6</accession>
<keyword evidence="2" id="KW-0378">Hydrolase</keyword>
<dbReference type="InterPro" id="IPR010285">
    <property type="entry name" value="DNA_helicase_pif1-like_DEAD"/>
</dbReference>
<keyword evidence="2" id="KW-0067">ATP-binding</keyword>